<dbReference type="PROSITE" id="PS51671">
    <property type="entry name" value="ACT"/>
    <property type="match status" value="1"/>
</dbReference>
<dbReference type="FunFam" id="3.30.70.260:FF:000036">
    <property type="entry name" value="D-3-phosphoglycerate dehydrogenase"/>
    <property type="match status" value="1"/>
</dbReference>
<dbReference type="PROSITE" id="PS00065">
    <property type="entry name" value="D_2_HYDROXYACID_DH_1"/>
    <property type="match status" value="1"/>
</dbReference>
<feature type="compositionally biased region" description="Polar residues" evidence="15">
    <location>
        <begin position="17"/>
        <end position="51"/>
    </location>
</feature>
<proteinExistence type="inferred from homology"/>
<keyword evidence="7" id="KW-0028">Amino-acid biosynthesis</keyword>
<dbReference type="Proteomes" id="UP000745764">
    <property type="component" value="Unassembled WGS sequence"/>
</dbReference>
<dbReference type="SUPFAM" id="SSF51735">
    <property type="entry name" value="NAD(P)-binding Rossmann-fold domains"/>
    <property type="match status" value="1"/>
</dbReference>
<evidence type="ECO:0000256" key="2">
    <source>
        <dbReference type="ARBA" id="ARBA00005216"/>
    </source>
</evidence>
<evidence type="ECO:0000256" key="13">
    <source>
        <dbReference type="ARBA" id="ARBA00048731"/>
    </source>
</evidence>
<dbReference type="InterPro" id="IPR029753">
    <property type="entry name" value="D-isomer_DH_CS"/>
</dbReference>
<dbReference type="InterPro" id="IPR006140">
    <property type="entry name" value="D-isomer_DH_NAD-bd"/>
</dbReference>
<dbReference type="EC" id="1.1.1.399" evidence="4"/>
<comment type="catalytic activity">
    <reaction evidence="13">
        <text>(2R)-3-phosphoglycerate + NAD(+) = 3-phosphooxypyruvate + NADH + H(+)</text>
        <dbReference type="Rhea" id="RHEA:12641"/>
        <dbReference type="ChEBI" id="CHEBI:15378"/>
        <dbReference type="ChEBI" id="CHEBI:18110"/>
        <dbReference type="ChEBI" id="CHEBI:57540"/>
        <dbReference type="ChEBI" id="CHEBI:57945"/>
        <dbReference type="ChEBI" id="CHEBI:58272"/>
        <dbReference type="EC" id="1.1.1.95"/>
    </reaction>
</comment>
<gene>
    <name evidence="17" type="ORF">AWRI4620_LOCUS9123</name>
</gene>
<comment type="catalytic activity">
    <reaction evidence="12">
        <text>(R)-2-hydroxyglutarate + NAD(+) = 2-oxoglutarate + NADH + H(+)</text>
        <dbReference type="Rhea" id="RHEA:49612"/>
        <dbReference type="ChEBI" id="CHEBI:15378"/>
        <dbReference type="ChEBI" id="CHEBI:15801"/>
        <dbReference type="ChEBI" id="CHEBI:16810"/>
        <dbReference type="ChEBI" id="CHEBI:57540"/>
        <dbReference type="ChEBI" id="CHEBI:57945"/>
        <dbReference type="EC" id="1.1.1.399"/>
    </reaction>
</comment>
<evidence type="ECO:0000256" key="1">
    <source>
        <dbReference type="ARBA" id="ARBA00003800"/>
    </source>
</evidence>
<dbReference type="Pfam" id="PF02826">
    <property type="entry name" value="2-Hacid_dh_C"/>
    <property type="match status" value="1"/>
</dbReference>
<dbReference type="PROSITE" id="PS00671">
    <property type="entry name" value="D_2_HYDROXYACID_DH_3"/>
    <property type="match status" value="1"/>
</dbReference>
<comment type="caution">
    <text evidence="17">The sequence shown here is derived from an EMBL/GenBank/DDBJ whole genome shotgun (WGS) entry which is preliminary data.</text>
</comment>
<protein>
    <recommendedName>
        <fullName evidence="11">2-oxoglutarate reductase</fullName>
        <ecNumber evidence="4">1.1.1.399</ecNumber>
        <ecNumber evidence="5">1.1.1.95</ecNumber>
    </recommendedName>
</protein>
<evidence type="ECO:0000256" key="9">
    <source>
        <dbReference type="ARBA" id="ARBA00023027"/>
    </source>
</evidence>
<evidence type="ECO:0000256" key="15">
    <source>
        <dbReference type="SAM" id="MobiDB-lite"/>
    </source>
</evidence>
<evidence type="ECO:0000256" key="4">
    <source>
        <dbReference type="ARBA" id="ARBA00013001"/>
    </source>
</evidence>
<keyword evidence="6" id="KW-0597">Phosphoprotein</keyword>
<dbReference type="GO" id="GO:0004617">
    <property type="term" value="F:phosphoglycerate dehydrogenase activity"/>
    <property type="evidence" value="ECO:0007669"/>
    <property type="project" value="UniProtKB-EC"/>
</dbReference>
<comment type="pathway">
    <text evidence="2">Amino-acid biosynthesis; L-serine biosynthesis; L-serine from 3-phospho-D-glycerate: step 1/3.</text>
</comment>
<name>A0A9N8KQ23_9PEZI</name>
<organism evidence="17 18">
    <name type="scientific">Aureobasidium uvarum</name>
    <dbReference type="NCBI Taxonomy" id="2773716"/>
    <lineage>
        <taxon>Eukaryota</taxon>
        <taxon>Fungi</taxon>
        <taxon>Dikarya</taxon>
        <taxon>Ascomycota</taxon>
        <taxon>Pezizomycotina</taxon>
        <taxon>Dothideomycetes</taxon>
        <taxon>Dothideomycetidae</taxon>
        <taxon>Dothideales</taxon>
        <taxon>Saccotheciaceae</taxon>
        <taxon>Aureobasidium</taxon>
    </lineage>
</organism>
<dbReference type="GO" id="GO:0061759">
    <property type="term" value="F:2-oxoglutarate reductase activity"/>
    <property type="evidence" value="ECO:0007669"/>
    <property type="project" value="UniProtKB-ARBA"/>
</dbReference>
<evidence type="ECO:0000256" key="11">
    <source>
        <dbReference type="ARBA" id="ARBA00030455"/>
    </source>
</evidence>
<dbReference type="CDD" id="cd12176">
    <property type="entry name" value="PGDH_3"/>
    <property type="match status" value="1"/>
</dbReference>
<dbReference type="InterPro" id="IPR045865">
    <property type="entry name" value="ACT-like_dom_sf"/>
</dbReference>
<keyword evidence="18" id="KW-1185">Reference proteome</keyword>
<dbReference type="InterPro" id="IPR006139">
    <property type="entry name" value="D-isomer_2_OHA_DH_cat_dom"/>
</dbReference>
<evidence type="ECO:0000259" key="16">
    <source>
        <dbReference type="PROSITE" id="PS51671"/>
    </source>
</evidence>
<comment type="function">
    <text evidence="1">Catalyzes the reversible oxidation of 3-phospho-D-glycerate to 3-phosphonooxypyruvate, the first step of the phosphorylated L-serine biosynthesis pathway. Also catalyzes the reversible oxidation of 2-hydroxyglutarate to 2-oxoglutarate.</text>
</comment>
<evidence type="ECO:0000256" key="5">
    <source>
        <dbReference type="ARBA" id="ARBA00013143"/>
    </source>
</evidence>
<dbReference type="FunFam" id="3.40.50.720:FF:000041">
    <property type="entry name" value="D-3-phosphoglycerate dehydrogenase"/>
    <property type="match status" value="1"/>
</dbReference>
<dbReference type="SUPFAM" id="SSF52283">
    <property type="entry name" value="Formate/glycerate dehydrogenase catalytic domain-like"/>
    <property type="match status" value="1"/>
</dbReference>
<dbReference type="SUPFAM" id="SSF55021">
    <property type="entry name" value="ACT-like"/>
    <property type="match status" value="1"/>
</dbReference>
<dbReference type="GO" id="GO:0051287">
    <property type="term" value="F:NAD binding"/>
    <property type="evidence" value="ECO:0007669"/>
    <property type="project" value="InterPro"/>
</dbReference>
<evidence type="ECO:0000313" key="18">
    <source>
        <dbReference type="Proteomes" id="UP000745764"/>
    </source>
</evidence>
<keyword evidence="10" id="KW-0718">Serine biosynthesis</keyword>
<dbReference type="InterPro" id="IPR029752">
    <property type="entry name" value="D-isomer_DH_CS1"/>
</dbReference>
<dbReference type="InterPro" id="IPR050857">
    <property type="entry name" value="D-2-hydroxyacid_DH"/>
</dbReference>
<dbReference type="Gene3D" id="3.40.50.720">
    <property type="entry name" value="NAD(P)-binding Rossmann-like Domain"/>
    <property type="match status" value="2"/>
</dbReference>
<evidence type="ECO:0000256" key="7">
    <source>
        <dbReference type="ARBA" id="ARBA00022605"/>
    </source>
</evidence>
<reference evidence="17" key="1">
    <citation type="submission" date="2020-06" db="EMBL/GenBank/DDBJ databases">
        <authorList>
            <person name="Onetto C."/>
        </authorList>
    </citation>
    <scope>NUCLEOTIDE SEQUENCE</scope>
</reference>
<accession>A0A9N8KQ23</accession>
<evidence type="ECO:0000256" key="6">
    <source>
        <dbReference type="ARBA" id="ARBA00022553"/>
    </source>
</evidence>
<dbReference type="EMBL" id="CAINUL010000018">
    <property type="protein sequence ID" value="CAD0114868.1"/>
    <property type="molecule type" value="Genomic_DNA"/>
</dbReference>
<dbReference type="InterPro" id="IPR002912">
    <property type="entry name" value="ACT_dom"/>
</dbReference>
<dbReference type="InterPro" id="IPR036291">
    <property type="entry name" value="NAD(P)-bd_dom_sf"/>
</dbReference>
<feature type="domain" description="ACT" evidence="16">
    <location>
        <begin position="397"/>
        <end position="467"/>
    </location>
</feature>
<sequence>MSAAQNIPIRKRDDPSAVTNSFDPSTSPTQTHISPSASFSHRSNSQSVSAKQLKPFNTQDVKVLLLENINVTGQDILRQQGYQVEALKASLPEDQLIEKIKYAASHAYTKLTAKVLEHAKNLIVIGCFCIGTNQVDLNYAANAGVAVFNSPFSNSRSVAELVISEIIALARQLADRSMELHKGIWNKVSAGCWEVRGKTLGIVGYGHIGNQLSVLAEAMGMSVIYYDVVNLMSMGTAKQVPTLKALLEGADFVTLHVPEIPETKNMISTEQFGYMRKGSYLINASRGTVVDIPALVEAMRSGKIAGAAIDVYPNEPAGNGEYFNKELNTWAEDLRSLKNLILTPHIGGSTEEAQSAIGVEVADALAKYVNEGSTVGAVNMPEVNLRSLTADEPNHVRIIYIHKNVPGVLRRVNEVLGEHNVDKQMTDSRGDVAYLMADISSVNQGDIASLYNSLEDLGSRVRTRVLY</sequence>
<feature type="region of interest" description="Disordered" evidence="15">
    <location>
        <begin position="1"/>
        <end position="51"/>
    </location>
</feature>
<dbReference type="Pfam" id="PF00389">
    <property type="entry name" value="2-Hacid_dh"/>
    <property type="match status" value="1"/>
</dbReference>
<evidence type="ECO:0000256" key="12">
    <source>
        <dbReference type="ARBA" id="ARBA00048126"/>
    </source>
</evidence>
<evidence type="ECO:0000256" key="14">
    <source>
        <dbReference type="RuleBase" id="RU003719"/>
    </source>
</evidence>
<dbReference type="PANTHER" id="PTHR42789:SF1">
    <property type="entry name" value="D-ISOMER SPECIFIC 2-HYDROXYACID DEHYDROGENASE FAMILY PROTEIN (AFU_ORTHOLOGUE AFUA_6G10090)"/>
    <property type="match status" value="1"/>
</dbReference>
<dbReference type="PROSITE" id="PS00670">
    <property type="entry name" value="D_2_HYDROXYACID_DH_2"/>
    <property type="match status" value="1"/>
</dbReference>
<dbReference type="GO" id="GO:0006564">
    <property type="term" value="P:L-serine biosynthetic process"/>
    <property type="evidence" value="ECO:0007669"/>
    <property type="project" value="UniProtKB-KW"/>
</dbReference>
<evidence type="ECO:0000256" key="3">
    <source>
        <dbReference type="ARBA" id="ARBA00005854"/>
    </source>
</evidence>
<evidence type="ECO:0000256" key="10">
    <source>
        <dbReference type="ARBA" id="ARBA00023299"/>
    </source>
</evidence>
<evidence type="ECO:0000313" key="17">
    <source>
        <dbReference type="EMBL" id="CAD0114868.1"/>
    </source>
</evidence>
<dbReference type="Gene3D" id="3.30.70.260">
    <property type="match status" value="1"/>
</dbReference>
<evidence type="ECO:0000256" key="8">
    <source>
        <dbReference type="ARBA" id="ARBA00023002"/>
    </source>
</evidence>
<comment type="similarity">
    <text evidence="3 14">Belongs to the D-isomer specific 2-hydroxyacid dehydrogenase family.</text>
</comment>
<dbReference type="OrthoDB" id="1621027at2759"/>
<dbReference type="PANTHER" id="PTHR42789">
    <property type="entry name" value="D-ISOMER SPECIFIC 2-HYDROXYACID DEHYDROGENASE FAMILY PROTEIN (AFU_ORTHOLOGUE AFUA_6G10090)"/>
    <property type="match status" value="1"/>
</dbReference>
<dbReference type="EC" id="1.1.1.95" evidence="5"/>
<dbReference type="NCBIfam" id="NF008759">
    <property type="entry name" value="PRK11790.1"/>
    <property type="match status" value="1"/>
</dbReference>
<dbReference type="AlphaFoldDB" id="A0A9N8KQ23"/>
<keyword evidence="9" id="KW-0520">NAD</keyword>
<keyword evidence="8 14" id="KW-0560">Oxidoreductase</keyword>